<name>A0A8C2E5J0_CYPCA</name>
<sequence>MGKKRKLDICNFVDTPDDDLICVICRAVLRCPLSKSIGHLTIKCRNAQQGCRATFPLSNEYLHVSSCLYEKDAQAHDQSCSYWRQLCPLGCGTLLVRDNQAQHNCYRELQQHYVAEWRRQRAIAANLHRKMQRMQSRMAQIRRQIYLMCESLEVDTFFMEGRFLFHVFWTEGMQHQLSAMKQLERSKTVFNITPTGFV</sequence>
<dbReference type="Ensembl" id="ENSCCRT00020039376.1">
    <property type="protein sequence ID" value="ENSCCRP00020036075.1"/>
    <property type="gene ID" value="ENSCCRG00020016119.1"/>
</dbReference>
<proteinExistence type="predicted"/>
<dbReference type="SUPFAM" id="SSF49599">
    <property type="entry name" value="TRAF domain-like"/>
    <property type="match status" value="1"/>
</dbReference>
<accession>A0A8C2E5J0</accession>
<evidence type="ECO:0000313" key="2">
    <source>
        <dbReference type="Proteomes" id="UP000694701"/>
    </source>
</evidence>
<dbReference type="AlphaFoldDB" id="A0A8C2E5J0"/>
<dbReference type="Proteomes" id="UP000694701">
    <property type="component" value="Unplaced"/>
</dbReference>
<protein>
    <submittedName>
        <fullName evidence="1">Ring finger protein 151</fullName>
    </submittedName>
</protein>
<reference evidence="1" key="1">
    <citation type="submission" date="2025-08" db="UniProtKB">
        <authorList>
            <consortium name="Ensembl"/>
        </authorList>
    </citation>
    <scope>IDENTIFICATION</scope>
</reference>
<evidence type="ECO:0000313" key="1">
    <source>
        <dbReference type="Ensembl" id="ENSCCRP00020036075.1"/>
    </source>
</evidence>
<organism evidence="1 2">
    <name type="scientific">Cyprinus carpio</name>
    <name type="common">Common carp</name>
    <dbReference type="NCBI Taxonomy" id="7962"/>
    <lineage>
        <taxon>Eukaryota</taxon>
        <taxon>Metazoa</taxon>
        <taxon>Chordata</taxon>
        <taxon>Craniata</taxon>
        <taxon>Vertebrata</taxon>
        <taxon>Euteleostomi</taxon>
        <taxon>Actinopterygii</taxon>
        <taxon>Neopterygii</taxon>
        <taxon>Teleostei</taxon>
        <taxon>Ostariophysi</taxon>
        <taxon>Cypriniformes</taxon>
        <taxon>Cyprinidae</taxon>
        <taxon>Cyprininae</taxon>
        <taxon>Cyprinus</taxon>
    </lineage>
</organism>